<comment type="catalytic activity">
    <reaction evidence="1">
        <text>ATP + protein L-histidine = ADP + protein N-phospho-L-histidine.</text>
        <dbReference type="EC" id="2.7.13.3"/>
    </reaction>
</comment>
<dbReference type="CDD" id="cd00130">
    <property type="entry name" value="PAS"/>
    <property type="match status" value="2"/>
</dbReference>
<dbReference type="EMBL" id="FQWQ01000002">
    <property type="protein sequence ID" value="SHH18495.1"/>
    <property type="molecule type" value="Genomic_DNA"/>
</dbReference>
<dbReference type="InterPro" id="IPR035965">
    <property type="entry name" value="PAS-like_dom_sf"/>
</dbReference>
<feature type="domain" description="PAS" evidence="8">
    <location>
        <begin position="131"/>
        <end position="176"/>
    </location>
</feature>
<dbReference type="PROSITE" id="PS50109">
    <property type="entry name" value="HIS_KIN"/>
    <property type="match status" value="1"/>
</dbReference>
<evidence type="ECO:0000313" key="11">
    <source>
        <dbReference type="Proteomes" id="UP000184212"/>
    </source>
</evidence>
<dbReference type="CDD" id="cd00082">
    <property type="entry name" value="HisKA"/>
    <property type="match status" value="1"/>
</dbReference>
<dbReference type="STRING" id="947013.SAMN04488109_3057"/>
<evidence type="ECO:0000256" key="1">
    <source>
        <dbReference type="ARBA" id="ARBA00000085"/>
    </source>
</evidence>
<evidence type="ECO:0000259" key="9">
    <source>
        <dbReference type="PROSITE" id="PS50113"/>
    </source>
</evidence>
<evidence type="ECO:0000256" key="5">
    <source>
        <dbReference type="ARBA" id="ARBA00022777"/>
    </source>
</evidence>
<dbReference type="Pfam" id="PF02518">
    <property type="entry name" value="HATPase_c"/>
    <property type="match status" value="1"/>
</dbReference>
<name>A0A1M5QWI0_9BACT</name>
<dbReference type="InterPro" id="IPR036890">
    <property type="entry name" value="HATPase_C_sf"/>
</dbReference>
<keyword evidence="4" id="KW-0808">Transferase</keyword>
<organism evidence="10 11">
    <name type="scientific">Chryseolinea serpens</name>
    <dbReference type="NCBI Taxonomy" id="947013"/>
    <lineage>
        <taxon>Bacteria</taxon>
        <taxon>Pseudomonadati</taxon>
        <taxon>Bacteroidota</taxon>
        <taxon>Cytophagia</taxon>
        <taxon>Cytophagales</taxon>
        <taxon>Fulvivirgaceae</taxon>
        <taxon>Chryseolinea</taxon>
    </lineage>
</organism>
<dbReference type="SMART" id="SM00388">
    <property type="entry name" value="HisKA"/>
    <property type="match status" value="1"/>
</dbReference>
<keyword evidence="11" id="KW-1185">Reference proteome</keyword>
<accession>A0A1M5QWI0</accession>
<evidence type="ECO:0000259" key="8">
    <source>
        <dbReference type="PROSITE" id="PS50112"/>
    </source>
</evidence>
<sequence length="645" mass="73084">MRSELSAYTELHSREISALQNLIDSIPALVARVDCNMTLEYHNKHFGTWFPRSNEPSCTSFHTAIGKEAFDQVQKHLGGILSGRDACFSISFSREGAYRYMDVILTPEFDAQHHVSGFIFHGTDVTEKMSVEHDLRDYFENANIGLHWVNAEGVIIRANPAELKMLGYEEHEYVGQPVARFHKNQQVVQEILTRLKNREVLSHHEAELICKDGSTRYVAINSSVLWEGDRFIHSRCFTIDITAQKLAAQATLDSEVRFKTMANLVPLIIWTTNENGLCTFLNIKWKELTGENVEDGLGNLWLDVIHPDDRQNIEIAWTKSVSERKVFEAKFRVRNDKGGYVVGYANSLPRFDSNHTFIGYTGIIQDVTTQEQIKTSLERMVLDRTADLRKKNLELEDAEQALKAKNLELEKTNGELSSFAHVASHDLQEPLRKIQTFTARVMQSDGDKLSSTGQDLMTRVRTSASRMRDLIQDILSYSKADKTDDKVEPTDLNEILTDVIREFEVKIEETGAVIENTGLPVLRVVPFLFHQLFLNLVSNGLKFSKRNCAPYILFQSQLTTADFVPGMQGPQNFHHISVSDNGIGFEAQQAEKIFEIFNRLHGRRDFEGTGIGLAICKKVVERHGGKMTAEGEVDKGATFHIYLPA</sequence>
<keyword evidence="5" id="KW-0418">Kinase</keyword>
<dbReference type="InterPro" id="IPR004358">
    <property type="entry name" value="Sig_transdc_His_kin-like_C"/>
</dbReference>
<evidence type="ECO:0000256" key="2">
    <source>
        <dbReference type="ARBA" id="ARBA00012438"/>
    </source>
</evidence>
<evidence type="ECO:0000313" key="10">
    <source>
        <dbReference type="EMBL" id="SHH18495.1"/>
    </source>
</evidence>
<gene>
    <name evidence="10" type="ORF">SAMN04488109_3057</name>
</gene>
<dbReference type="InterPro" id="IPR000014">
    <property type="entry name" value="PAS"/>
</dbReference>
<dbReference type="PROSITE" id="PS50113">
    <property type="entry name" value="PAC"/>
    <property type="match status" value="2"/>
</dbReference>
<dbReference type="SUPFAM" id="SSF47384">
    <property type="entry name" value="Homodimeric domain of signal transducing histidine kinase"/>
    <property type="match status" value="1"/>
</dbReference>
<dbReference type="Proteomes" id="UP000184212">
    <property type="component" value="Unassembled WGS sequence"/>
</dbReference>
<dbReference type="NCBIfam" id="TIGR00229">
    <property type="entry name" value="sensory_box"/>
    <property type="match status" value="2"/>
</dbReference>
<dbReference type="Gene3D" id="3.30.565.10">
    <property type="entry name" value="Histidine kinase-like ATPase, C-terminal domain"/>
    <property type="match status" value="1"/>
</dbReference>
<dbReference type="SMART" id="SM00387">
    <property type="entry name" value="HATPase_c"/>
    <property type="match status" value="1"/>
</dbReference>
<dbReference type="Gene3D" id="3.30.450.20">
    <property type="entry name" value="PAS domain"/>
    <property type="match status" value="3"/>
</dbReference>
<dbReference type="SMART" id="SM00091">
    <property type="entry name" value="PAS"/>
    <property type="match status" value="3"/>
</dbReference>
<dbReference type="Gene3D" id="1.10.287.130">
    <property type="match status" value="1"/>
</dbReference>
<feature type="domain" description="PAC" evidence="9">
    <location>
        <begin position="327"/>
        <end position="379"/>
    </location>
</feature>
<dbReference type="RefSeq" id="WP_073135641.1">
    <property type="nucleotide sequence ID" value="NZ_FQWQ01000002.1"/>
</dbReference>
<dbReference type="EC" id="2.7.13.3" evidence="2"/>
<dbReference type="SMART" id="SM00086">
    <property type="entry name" value="PAC"/>
    <property type="match status" value="3"/>
</dbReference>
<dbReference type="InterPro" id="IPR013655">
    <property type="entry name" value="PAS_fold_3"/>
</dbReference>
<dbReference type="SUPFAM" id="SSF55874">
    <property type="entry name" value="ATPase domain of HSP90 chaperone/DNA topoisomerase II/histidine kinase"/>
    <property type="match status" value="1"/>
</dbReference>
<dbReference type="InterPro" id="IPR003661">
    <property type="entry name" value="HisK_dim/P_dom"/>
</dbReference>
<dbReference type="InterPro" id="IPR036097">
    <property type="entry name" value="HisK_dim/P_sf"/>
</dbReference>
<dbReference type="Pfam" id="PF08447">
    <property type="entry name" value="PAS_3"/>
    <property type="match status" value="1"/>
</dbReference>
<dbReference type="Pfam" id="PF08448">
    <property type="entry name" value="PAS_4"/>
    <property type="match status" value="1"/>
</dbReference>
<evidence type="ECO:0000256" key="3">
    <source>
        <dbReference type="ARBA" id="ARBA00022553"/>
    </source>
</evidence>
<reference evidence="10 11" key="1">
    <citation type="submission" date="2016-11" db="EMBL/GenBank/DDBJ databases">
        <authorList>
            <person name="Jaros S."/>
            <person name="Januszkiewicz K."/>
            <person name="Wedrychowicz H."/>
        </authorList>
    </citation>
    <scope>NUCLEOTIDE SEQUENCE [LARGE SCALE GENOMIC DNA]</scope>
    <source>
        <strain evidence="10 11">DSM 24574</strain>
    </source>
</reference>
<evidence type="ECO:0000256" key="6">
    <source>
        <dbReference type="SAM" id="Coils"/>
    </source>
</evidence>
<proteinExistence type="predicted"/>
<dbReference type="AlphaFoldDB" id="A0A1M5QWI0"/>
<feature type="domain" description="PAS" evidence="8">
    <location>
        <begin position="254"/>
        <end position="324"/>
    </location>
</feature>
<dbReference type="InterPro" id="IPR013656">
    <property type="entry name" value="PAS_4"/>
</dbReference>
<evidence type="ECO:0000256" key="4">
    <source>
        <dbReference type="ARBA" id="ARBA00022679"/>
    </source>
</evidence>
<dbReference type="PANTHER" id="PTHR43304">
    <property type="entry name" value="PHYTOCHROME-LIKE PROTEIN CPH1"/>
    <property type="match status" value="1"/>
</dbReference>
<dbReference type="GO" id="GO:0000155">
    <property type="term" value="F:phosphorelay sensor kinase activity"/>
    <property type="evidence" value="ECO:0007669"/>
    <property type="project" value="InterPro"/>
</dbReference>
<dbReference type="OrthoDB" id="9766459at2"/>
<dbReference type="InterPro" id="IPR052162">
    <property type="entry name" value="Sensor_kinase/Photoreceptor"/>
</dbReference>
<dbReference type="InterPro" id="IPR000700">
    <property type="entry name" value="PAS-assoc_C"/>
</dbReference>
<keyword evidence="6" id="KW-0175">Coiled coil</keyword>
<dbReference type="PROSITE" id="PS50112">
    <property type="entry name" value="PAS"/>
    <property type="match status" value="2"/>
</dbReference>
<dbReference type="PANTHER" id="PTHR43304:SF1">
    <property type="entry name" value="PAC DOMAIN-CONTAINING PROTEIN"/>
    <property type="match status" value="1"/>
</dbReference>
<evidence type="ECO:0000259" key="7">
    <source>
        <dbReference type="PROSITE" id="PS50109"/>
    </source>
</evidence>
<dbReference type="SUPFAM" id="SSF55785">
    <property type="entry name" value="PYP-like sensor domain (PAS domain)"/>
    <property type="match status" value="3"/>
</dbReference>
<dbReference type="Pfam" id="PF13426">
    <property type="entry name" value="PAS_9"/>
    <property type="match status" value="1"/>
</dbReference>
<dbReference type="InterPro" id="IPR003594">
    <property type="entry name" value="HATPase_dom"/>
</dbReference>
<dbReference type="PRINTS" id="PR00344">
    <property type="entry name" value="BCTRLSENSOR"/>
</dbReference>
<dbReference type="InterPro" id="IPR001610">
    <property type="entry name" value="PAC"/>
</dbReference>
<protein>
    <recommendedName>
        <fullName evidence="2">histidine kinase</fullName>
        <ecNumber evidence="2">2.7.13.3</ecNumber>
    </recommendedName>
</protein>
<keyword evidence="3" id="KW-0597">Phosphoprotein</keyword>
<feature type="domain" description="Histidine kinase" evidence="7">
    <location>
        <begin position="422"/>
        <end position="645"/>
    </location>
</feature>
<dbReference type="InterPro" id="IPR005467">
    <property type="entry name" value="His_kinase_dom"/>
</dbReference>
<feature type="coiled-coil region" evidence="6">
    <location>
        <begin position="385"/>
        <end position="415"/>
    </location>
</feature>
<feature type="domain" description="PAC" evidence="9">
    <location>
        <begin position="84"/>
        <end position="137"/>
    </location>
</feature>
<dbReference type="Pfam" id="PF00512">
    <property type="entry name" value="HisKA"/>
    <property type="match status" value="1"/>
</dbReference>